<feature type="transmembrane region" description="Helical" evidence="2">
    <location>
        <begin position="259"/>
        <end position="280"/>
    </location>
</feature>
<feature type="transmembrane region" description="Helical" evidence="2">
    <location>
        <begin position="227"/>
        <end position="247"/>
    </location>
</feature>
<feature type="transmembrane region" description="Helical" evidence="2">
    <location>
        <begin position="2032"/>
        <end position="2052"/>
    </location>
</feature>
<proteinExistence type="predicted"/>
<sequence>MVRLRSADYYAERHTQELNNPCHLRKKVSSYHTTPMKATRISSTWRIVARLSRRRLITFLIGNHQYSICRPFFISVLANQLFFYLLLLFCITHYIRPNDIFTRVTFPWGLYRLFTIVGLFQACLLIAGLLLSIVLHISLVKGNTNYLAARAKRLVFYLLTSIRLIYAFGSSFLLLHNAIRKEFLLFFLHSIVMILTFLYFVVFNYMSLFYASTTLVLSPAQYFLTNVVPHIVAFVMGPLYIVYIYFMHGFSNWVIASRCIHMFVFIFIMYCIVVNCIVPFCSFLTPIVIAMLCVLSGINLAGLAMTIVPVPVNHFIVYVNIILCWAFLTFLLCYSFVTRKYRREQAAIVRLHNGDYTYSGVSLTPEMLYNSLLLFTSYIKRVAITDGRFYIALENICLCYIIALYSSLELDSMVNKAELCDDKPVIQQTRGCISKCSKQKRLGYICLIFDMLDCEILQTLLDVPKEEDPQGELHRTAASASQDRRIIYEVNMYLLETFSMLVIFRGIECVLTNQLMSPSSEHESTNESQSIRKQERTSFDTYTHSCGQYDEIAKSSMLINTHRYHGESTNVSVENPDPTTIDVSDVDHSGLNVPSLGDSGAQLKLASSGGKGNATNCSKSMLPHSTNKACSKTHIPLYVHRYSGDNTQDLLRDKKTKRHWPTRWTLSIYQDLDRSKNAFNNLTIAPRDCQVKLQQIVRQLSPQFLQDLVFDPSEMEASARSVSPITGLLETLLYSCCGFILVKVKTKDLCPQFRRVYDPSKLFYLDDTPPQEMYKQQGVSDNQSASFGSTTASFVVASPYFSMTKDVSTVFNEQINPDVTPILSMKRFQGPIRKPNRSRAIRYLALDGLYEFISQPMNNQADPVEYGYADFLDFVPPTKYKYFANPRLANTRPMNICSCMIINSILSRILENADTCLTNIDRITKLSNNLKRDSHFSTVRLEELMMLCNRQNAMYQDIVEQAKRLYIAYPYCVTATHTLAWVYHELYNAIWPLNQLSIFPFIDHIHPSLTSKEISILNSSLLHSEGMMRRVVPSDASEDSSSISSQDDSVDNSSHDLAISPSDTPEERKATEFSVSSESDIKASPGSSTPSQQESTTQCISPTIGTFSTLSLSSFGQTHTKSVLMDNLSRAPLMQHDSYDESIRTVRNYIQNFIITQDRSVQSFYIAYTAEGSIVILPPCLSYCHYAVIDSPSSLKRCEYRTYTDIKGAEISPDASPVSINIVNQMAILSAAINRSSYTNSKGNRRLWRSFFTTGFSGSLVSKKISAKRFVRTLLNKHQDIIRPITIFNLENFAYIVTFLLAFAISLVVIIRANRVFLYNDYVTEAASVFTTVVQTDEIFFMRIYDTYSKRVADGEPTESLFTSKELEDLYYLSRSSIYEVMSQKIYNLGLDLEQHAFASIHPFYHVLKVSNKMVSFIPTPVPMRIYGTIVFQNPYRDMLICFQSYPTLVSFGFQDMDSRHLIIKCIQSKIEGVRSNIYINIVPFVWNSLFTMTTTSLLIQNFSTHFKVLILALAGVVGFCLIFAFSSYNIFLVRLQNLSDLLLNLLSRTGARFDYRLLFAQFYFKERINFACQNVKYTPTFEHLVSLHSETITEKDNISKKLRLQSYTSQAPKVEVNPKPPLTADAGSLSSDGSSSRRSGSNSVDYASSYLGNEQGNICYRYDYSRLVEMHKLFSAQYDKPSLVWAIAKVFVLLCMGISIVLLYIFHSFPIVSYTETGLGPYYASVIESMRYPYSAPEAIFVKDDWNNWNDNISMVYTTSMYQTIGDVIAFEKCLQKATSSLECQKCQSGHEYIDSSDHIAYASPQWRLTWIRQNYALLQDVILDTILSDLSISQHASLTPAQPGTEPYKLYYTCSRAVKNPHLAPFVLDRDIRFADVTKKLIYLYTMSLRSPSYDYYSMILNQYSNTAGKYVSFVLDYGASSSPPSTFKESEHKAALLLPSFASYEPILNQQDFQKTTIGARAFIELQKSVYNNSFSILQPSYNELRGKDSCAELTAFHSMLLMNSIIKQRGSTAVNRNLDEKNITTEHLFSLILLLSFVPIGLLVVYHLSTSKVKIPKTGSQRSSVWVDLYSYKILPRIFAAIVLLIATVILTIIVVSFTQFFNNKVAISHMTRIYLSSSQLNSLGLQLIESLGSYNMQLASLEWDDTKQAYSYKCENVYVALQRPIMLNTQFHLVDAVDNIKPFTDTDQMLELYYNLRHAAFSVNIALARMCTLPKEVFPEKNQPYTADVYLDELFNFSKPTPNRRYSSYYEDYSMCTDSTNCVDIYSYARLKSLADKDLHLYLKSVSKGSNILLKGLLSFSHEVEMITNSLTRQILAIETKINNFLVLMQRIISWLLVVHVILMVLLYIYLQFMPTRSSLAVFKIMATHKHSLALHFGLTVGSFAILIIILLISLLISLFKVDVVTTDGKSRWTETALYNSLGNIFINSRLMNVTLAILQNTDLTYEETHISELYTRVQNLNEYARIAKSAATMLLPGFSYTNATGTYDVKDLLLNYTTGILIAAEDVQKKIWDSASTFDQRIRLSDVYERDDYLGIANLTSGDIHKIMERYVTPLSSMTSVKLAVSVVYGVMIGAFLAYTTYTIIMVRREVSSILTILNTIPVADLFSFKEMSSGIFSTYNDILSFVKLA</sequence>
<evidence type="ECO:0000256" key="1">
    <source>
        <dbReference type="SAM" id="MobiDB-lite"/>
    </source>
</evidence>
<dbReference type="VEuPathDB" id="GiardiaDB:QR46_1640"/>
<feature type="transmembrane region" description="Helical" evidence="2">
    <location>
        <begin position="389"/>
        <end position="408"/>
    </location>
</feature>
<feature type="transmembrane region" description="Helical" evidence="2">
    <location>
        <begin position="286"/>
        <end position="308"/>
    </location>
</feature>
<feature type="compositionally biased region" description="Low complexity" evidence="1">
    <location>
        <begin position="1084"/>
        <end position="1098"/>
    </location>
</feature>
<keyword evidence="2" id="KW-0812">Transmembrane</keyword>
<dbReference type="Proteomes" id="UP000070089">
    <property type="component" value="Unassembled WGS sequence"/>
</dbReference>
<feature type="transmembrane region" description="Helical" evidence="2">
    <location>
        <begin position="315"/>
        <end position="337"/>
    </location>
</feature>
<feature type="transmembrane region" description="Helical" evidence="2">
    <location>
        <begin position="1478"/>
        <end position="1503"/>
    </location>
</feature>
<feature type="transmembrane region" description="Helical" evidence="2">
    <location>
        <begin position="183"/>
        <end position="207"/>
    </location>
</feature>
<reference evidence="3 4" key="1">
    <citation type="journal article" date="2015" name="Mol. Biochem. Parasitol.">
        <title>Identification of polymorphic genes for use in assemblage B genotyping assays through comparative genomics of multiple assemblage B Giardia duodenalis isolates.</title>
        <authorList>
            <person name="Wielinga C."/>
            <person name="Thompson R.C."/>
            <person name="Monis P."/>
            <person name="Ryan U."/>
        </authorList>
    </citation>
    <scope>NUCLEOTIDE SEQUENCE [LARGE SCALE GENOMIC DNA]</scope>
    <source>
        <strain evidence="3 4">BAH15c1</strain>
    </source>
</reference>
<feature type="transmembrane region" description="Helical" evidence="2">
    <location>
        <begin position="154"/>
        <end position="176"/>
    </location>
</feature>
<feature type="compositionally biased region" description="Low complexity" evidence="1">
    <location>
        <begin position="1039"/>
        <end position="1056"/>
    </location>
</feature>
<keyword evidence="2" id="KW-0472">Membrane</keyword>
<evidence type="ECO:0000313" key="4">
    <source>
        <dbReference type="Proteomes" id="UP000070089"/>
    </source>
</evidence>
<feature type="transmembrane region" description="Helical" evidence="2">
    <location>
        <begin position="1684"/>
        <end position="1707"/>
    </location>
</feature>
<evidence type="ECO:0000256" key="2">
    <source>
        <dbReference type="SAM" id="Phobius"/>
    </source>
</evidence>
<organism evidence="3 4">
    <name type="scientific">Giardia duodenalis assemblage B</name>
    <dbReference type="NCBI Taxonomy" id="1394984"/>
    <lineage>
        <taxon>Eukaryota</taxon>
        <taxon>Metamonada</taxon>
        <taxon>Diplomonadida</taxon>
        <taxon>Hexamitidae</taxon>
        <taxon>Giardiinae</taxon>
        <taxon>Giardia</taxon>
    </lineage>
</organism>
<name>A0A132NWA7_GIAIN</name>
<feature type="region of interest" description="Disordered" evidence="1">
    <location>
        <begin position="1614"/>
        <end position="1642"/>
    </location>
</feature>
<feature type="compositionally biased region" description="Basic and acidic residues" evidence="1">
    <location>
        <begin position="520"/>
        <end position="536"/>
    </location>
</feature>
<keyword evidence="2" id="KW-1133">Transmembrane helix</keyword>
<feature type="transmembrane region" description="Helical" evidence="2">
    <location>
        <begin position="2337"/>
        <end position="2356"/>
    </location>
</feature>
<accession>A0A132NWA7</accession>
<dbReference type="OrthoDB" id="10256492at2759"/>
<feature type="transmembrane region" description="Helical" evidence="2">
    <location>
        <begin position="2569"/>
        <end position="2591"/>
    </location>
</feature>
<feature type="region of interest" description="Disordered" evidence="1">
    <location>
        <begin position="1032"/>
        <end position="1098"/>
    </location>
</feature>
<feature type="transmembrane region" description="Helical" evidence="2">
    <location>
        <begin position="1509"/>
        <end position="1532"/>
    </location>
</feature>
<dbReference type="EMBL" id="JXTI01000035">
    <property type="protein sequence ID" value="KWX14356.1"/>
    <property type="molecule type" value="Genomic_DNA"/>
</dbReference>
<protein>
    <submittedName>
        <fullName evidence="3">Putative membrane spanning protein</fullName>
    </submittedName>
</protein>
<comment type="caution">
    <text evidence="3">The sequence shown here is derived from an EMBL/GenBank/DDBJ whole genome shotgun (WGS) entry which is preliminary data.</text>
</comment>
<feature type="region of interest" description="Disordered" evidence="1">
    <location>
        <begin position="517"/>
        <end position="536"/>
    </location>
</feature>
<feature type="transmembrane region" description="Helical" evidence="2">
    <location>
        <begin position="2377"/>
        <end position="2405"/>
    </location>
</feature>
<feature type="transmembrane region" description="Helical" evidence="2">
    <location>
        <begin position="113"/>
        <end position="134"/>
    </location>
</feature>
<gene>
    <name evidence="3" type="ORF">QR46_1640</name>
</gene>
<evidence type="ECO:0000313" key="3">
    <source>
        <dbReference type="EMBL" id="KWX14356.1"/>
    </source>
</evidence>
<feature type="transmembrane region" description="Helical" evidence="2">
    <location>
        <begin position="72"/>
        <end position="92"/>
    </location>
</feature>
<feature type="compositionally biased region" description="Low complexity" evidence="1">
    <location>
        <begin position="1628"/>
        <end position="1642"/>
    </location>
</feature>
<feature type="transmembrane region" description="Helical" evidence="2">
    <location>
        <begin position="1293"/>
        <end position="1311"/>
    </location>
</feature>
<feature type="transmembrane region" description="Helical" evidence="2">
    <location>
        <begin position="2082"/>
        <end position="2106"/>
    </location>
</feature>